<keyword evidence="1" id="KW-0812">Transmembrane</keyword>
<dbReference type="EMBL" id="PYAV01000010">
    <property type="protein sequence ID" value="PSL43576.1"/>
    <property type="molecule type" value="Genomic_DNA"/>
</dbReference>
<feature type="transmembrane region" description="Helical" evidence="1">
    <location>
        <begin position="6"/>
        <end position="32"/>
    </location>
</feature>
<comment type="caution">
    <text evidence="2">The sequence shown here is derived from an EMBL/GenBank/DDBJ whole genome shotgun (WGS) entry which is preliminary data.</text>
</comment>
<keyword evidence="1" id="KW-1133">Transmembrane helix</keyword>
<reference evidence="2 3" key="1">
    <citation type="submission" date="2018-03" db="EMBL/GenBank/DDBJ databases">
        <title>Genomic Encyclopedia of Type Strains, Phase III (KMG-III): the genomes of soil and plant-associated and newly described type strains.</title>
        <authorList>
            <person name="Whitman W."/>
        </authorList>
    </citation>
    <scope>NUCLEOTIDE SEQUENCE [LARGE SCALE GENOMIC DNA]</scope>
    <source>
        <strain evidence="2 3">CGMCC 1.07653</strain>
    </source>
</reference>
<dbReference type="RefSeq" id="WP_106589245.1">
    <property type="nucleotide sequence ID" value="NZ_PYAV01000010.1"/>
</dbReference>
<keyword evidence="1" id="KW-0472">Membrane</keyword>
<evidence type="ECO:0000313" key="3">
    <source>
        <dbReference type="Proteomes" id="UP000242310"/>
    </source>
</evidence>
<gene>
    <name evidence="2" type="ORF">B0H94_11052</name>
</gene>
<accession>A0A2P8HBJ3</accession>
<sequence length="133" mass="15461">MLTSAAWWFAAALSLAAGALGFIVLLTVHYYIEKDLNQRVPFFPFNLLAVLFITSFFGGTFTMVYGIIFEGVRDIGWFYVLLKAYIMPLPLLLAGYIFLFPQFRSWRRPYQAVEGTNVVKLKTRHYQKRSRYI</sequence>
<keyword evidence="3" id="KW-1185">Reference proteome</keyword>
<evidence type="ECO:0000256" key="1">
    <source>
        <dbReference type="SAM" id="Phobius"/>
    </source>
</evidence>
<dbReference type="Proteomes" id="UP000242310">
    <property type="component" value="Unassembled WGS sequence"/>
</dbReference>
<evidence type="ECO:0000313" key="2">
    <source>
        <dbReference type="EMBL" id="PSL43576.1"/>
    </source>
</evidence>
<protein>
    <submittedName>
        <fullName evidence="2">Uncharacterized protein</fullName>
    </submittedName>
</protein>
<organism evidence="2 3">
    <name type="scientific">Salsuginibacillus halophilus</name>
    <dbReference type="NCBI Taxonomy" id="517424"/>
    <lineage>
        <taxon>Bacteria</taxon>
        <taxon>Bacillati</taxon>
        <taxon>Bacillota</taxon>
        <taxon>Bacilli</taxon>
        <taxon>Bacillales</taxon>
        <taxon>Bacillaceae</taxon>
        <taxon>Salsuginibacillus</taxon>
    </lineage>
</organism>
<feature type="transmembrane region" description="Helical" evidence="1">
    <location>
        <begin position="75"/>
        <end position="99"/>
    </location>
</feature>
<dbReference type="AlphaFoldDB" id="A0A2P8HBJ3"/>
<proteinExistence type="predicted"/>
<name>A0A2P8HBJ3_9BACI</name>
<feature type="transmembrane region" description="Helical" evidence="1">
    <location>
        <begin position="44"/>
        <end position="69"/>
    </location>
</feature>